<feature type="region of interest" description="Disordered" evidence="5">
    <location>
        <begin position="68"/>
        <end position="92"/>
    </location>
</feature>
<dbReference type="PRINTS" id="PR00423">
    <property type="entry name" value="CELLDVISFTSZ"/>
</dbReference>
<keyword evidence="4" id="KW-0132">Cell division</keyword>
<keyword evidence="3 4" id="KW-0342">GTP-binding</keyword>
<dbReference type="PANTHER" id="PTHR30314">
    <property type="entry name" value="CELL DIVISION PROTEIN FTSZ-RELATED"/>
    <property type="match status" value="1"/>
</dbReference>
<feature type="binding site" evidence="4">
    <location>
        <position position="195"/>
    </location>
    <ligand>
        <name>GTP</name>
        <dbReference type="ChEBI" id="CHEBI:37565"/>
    </ligand>
</feature>
<evidence type="ECO:0000256" key="5">
    <source>
        <dbReference type="SAM" id="MobiDB-lite"/>
    </source>
</evidence>
<protein>
    <recommendedName>
        <fullName evidence="4">Cell division protein FtsZ</fullName>
    </recommendedName>
</protein>
<feature type="domain" description="Tubulin/FtsZ GTPase" evidence="6">
    <location>
        <begin position="20"/>
        <end position="213"/>
    </location>
</feature>
<dbReference type="Pfam" id="PF12327">
    <property type="entry name" value="FtsZ_C"/>
    <property type="match status" value="1"/>
</dbReference>
<comment type="function">
    <text evidence="4">Essential cell division protein that forms a contractile ring structure (Z ring) at the future cell division site. The regulation of the ring assembly controls the timing and the location of cell division. One of the functions of the FtsZ ring is to recruit other cell division proteins to the septum to produce a new cell wall between the dividing cells. Binds GTP and shows GTPase activity.</text>
</comment>
<evidence type="ECO:0000256" key="4">
    <source>
        <dbReference type="HAMAP-Rule" id="MF_00909"/>
    </source>
</evidence>
<dbReference type="GO" id="GO:0032153">
    <property type="term" value="C:cell division site"/>
    <property type="evidence" value="ECO:0007669"/>
    <property type="project" value="UniProtKB-UniRule"/>
</dbReference>
<comment type="subcellular location">
    <subcellularLocation>
        <location evidence="4">Cytoplasm</location>
    </subcellularLocation>
    <text evidence="4">Assembles at midcell at the inner surface of the cytoplasmic membrane.</text>
</comment>
<dbReference type="InterPro" id="IPR045061">
    <property type="entry name" value="FtsZ/CetZ"/>
</dbReference>
<keyword evidence="4" id="KW-0717">Septation</keyword>
<dbReference type="SUPFAM" id="SSF55307">
    <property type="entry name" value="Tubulin C-terminal domain-like"/>
    <property type="match status" value="1"/>
</dbReference>
<dbReference type="GO" id="GO:0000917">
    <property type="term" value="P:division septum assembly"/>
    <property type="evidence" value="ECO:0007669"/>
    <property type="project" value="UniProtKB-KW"/>
</dbReference>
<dbReference type="GO" id="GO:0003924">
    <property type="term" value="F:GTPase activity"/>
    <property type="evidence" value="ECO:0007669"/>
    <property type="project" value="UniProtKB-UniRule"/>
</dbReference>
<accession>A0A2U8DZF6</accession>
<dbReference type="GO" id="GO:0051258">
    <property type="term" value="P:protein polymerization"/>
    <property type="evidence" value="ECO:0007669"/>
    <property type="project" value="UniProtKB-UniRule"/>
</dbReference>
<evidence type="ECO:0000313" key="8">
    <source>
        <dbReference type="Proteomes" id="UP000244896"/>
    </source>
</evidence>
<comment type="similarity">
    <text evidence="1 4">Belongs to the FtsZ family.</text>
</comment>
<feature type="binding site" evidence="4">
    <location>
        <begin position="28"/>
        <end position="32"/>
    </location>
    <ligand>
        <name>GTP</name>
        <dbReference type="ChEBI" id="CHEBI:37565"/>
    </ligand>
</feature>
<dbReference type="OrthoDB" id="9813375at2"/>
<name>A0A2U8DZF6_9BACT</name>
<dbReference type="GO" id="GO:0005525">
    <property type="term" value="F:GTP binding"/>
    <property type="evidence" value="ECO:0007669"/>
    <property type="project" value="UniProtKB-UniRule"/>
</dbReference>
<feature type="binding site" evidence="4">
    <location>
        <begin position="116"/>
        <end position="118"/>
    </location>
    <ligand>
        <name>GTP</name>
        <dbReference type="ChEBI" id="CHEBI:37565"/>
    </ligand>
</feature>
<dbReference type="SMART" id="SM00864">
    <property type="entry name" value="Tubulin"/>
    <property type="match status" value="1"/>
</dbReference>
<dbReference type="GO" id="GO:0005737">
    <property type="term" value="C:cytoplasm"/>
    <property type="evidence" value="ECO:0007669"/>
    <property type="project" value="UniProtKB-SubCell"/>
</dbReference>
<evidence type="ECO:0000259" key="6">
    <source>
        <dbReference type="SMART" id="SM00864"/>
    </source>
</evidence>
<feature type="binding site" evidence="4">
    <location>
        <position position="147"/>
    </location>
    <ligand>
        <name>GTP</name>
        <dbReference type="ChEBI" id="CHEBI:37565"/>
    </ligand>
</feature>
<gene>
    <name evidence="4" type="primary">ftsZ</name>
    <name evidence="7" type="ORF">CKA38_00765</name>
</gene>
<dbReference type="InterPro" id="IPR003008">
    <property type="entry name" value="Tubulin_FtsZ_GTPase"/>
</dbReference>
<sequence>MDLHELPLTPTASPDAPPVTFKLIGIGGGGANALARLPLPALDGLATAIIDTDRKAIAQHTSPAEKHLIAPDLRGGLSTGGDPELGRETAEASREQLVPLATGADIIFLSVALGGGTGGGVAPLVAELATENNALVIAFATLPFSFEGSRRMRQAEESLVELRRACDAVITLPNDLLLQQTTDTESVTDALRRADEWMLRGVHSIYSILRRPSLINLDLASLRRAFVSRGGKTLYALGHGSGENIITQTLESLKMCPLLHIAETARKVDHLIVNIIAGSAITLPQINDLMSVISAQYGRDAHVLMGTSISDDQPDAIQVCVIGTTDVGTRNRPVRAAPPPADNANAETNIQHPAPKGKKPVVKTKGAANQDQEEFTFAGADQQRGTFENSDLNLFEDQDLDRPTYLRKGIKIQL</sequence>
<evidence type="ECO:0000256" key="1">
    <source>
        <dbReference type="ARBA" id="ARBA00009690"/>
    </source>
</evidence>
<feature type="binding site" evidence="4">
    <location>
        <position position="151"/>
    </location>
    <ligand>
        <name>GTP</name>
        <dbReference type="ChEBI" id="CHEBI:37565"/>
    </ligand>
</feature>
<reference evidence="7 8" key="1">
    <citation type="journal article" date="2018" name="Syst. Appl. Microbiol.">
        <title>Ereboglobus luteus gen. nov. sp. nov. from cockroach guts, and new insights into the oxygen relationship of the genera Opitutus and Didymococcus (Verrucomicrobia: Opitutaceae).</title>
        <authorList>
            <person name="Tegtmeier D."/>
            <person name="Belitz A."/>
            <person name="Radek R."/>
            <person name="Heimerl T."/>
            <person name="Brune A."/>
        </authorList>
    </citation>
    <scope>NUCLEOTIDE SEQUENCE [LARGE SCALE GENOMIC DNA]</scope>
    <source>
        <strain evidence="7 8">Ho45</strain>
    </source>
</reference>
<dbReference type="InterPro" id="IPR036525">
    <property type="entry name" value="Tubulin/FtsZ_GTPase_sf"/>
</dbReference>
<dbReference type="InterPro" id="IPR008280">
    <property type="entry name" value="Tub_FtsZ_C"/>
</dbReference>
<dbReference type="InterPro" id="IPR024757">
    <property type="entry name" value="FtsZ_C"/>
</dbReference>
<keyword evidence="4" id="KW-0131">Cell cycle</keyword>
<organism evidence="7 8">
    <name type="scientific">Ereboglobus luteus</name>
    <dbReference type="NCBI Taxonomy" id="1796921"/>
    <lineage>
        <taxon>Bacteria</taxon>
        <taxon>Pseudomonadati</taxon>
        <taxon>Verrucomicrobiota</taxon>
        <taxon>Opitutia</taxon>
        <taxon>Opitutales</taxon>
        <taxon>Opitutaceae</taxon>
        <taxon>Ereboglobus</taxon>
    </lineage>
</organism>
<dbReference type="PANTHER" id="PTHR30314:SF3">
    <property type="entry name" value="MITOCHONDRIAL DIVISION PROTEIN FSZA"/>
    <property type="match status" value="1"/>
</dbReference>
<dbReference type="Pfam" id="PF00091">
    <property type="entry name" value="Tubulin"/>
    <property type="match status" value="1"/>
</dbReference>
<dbReference type="Proteomes" id="UP000244896">
    <property type="component" value="Chromosome"/>
</dbReference>
<evidence type="ECO:0000256" key="2">
    <source>
        <dbReference type="ARBA" id="ARBA00022741"/>
    </source>
</evidence>
<keyword evidence="4" id="KW-0963">Cytoplasm</keyword>
<dbReference type="AlphaFoldDB" id="A0A2U8DZF6"/>
<keyword evidence="8" id="KW-1185">Reference proteome</keyword>
<dbReference type="SUPFAM" id="SSF52490">
    <property type="entry name" value="Tubulin nucleotide-binding domain-like"/>
    <property type="match status" value="1"/>
</dbReference>
<dbReference type="RefSeq" id="WP_108823794.1">
    <property type="nucleotide sequence ID" value="NZ_CP023004.1"/>
</dbReference>
<evidence type="ECO:0000313" key="7">
    <source>
        <dbReference type="EMBL" id="AWI07986.1"/>
    </source>
</evidence>
<feature type="region of interest" description="Disordered" evidence="5">
    <location>
        <begin position="330"/>
        <end position="362"/>
    </location>
</feature>
<dbReference type="KEGG" id="elut:CKA38_00765"/>
<dbReference type="EMBL" id="CP023004">
    <property type="protein sequence ID" value="AWI07986.1"/>
    <property type="molecule type" value="Genomic_DNA"/>
</dbReference>
<proteinExistence type="inferred from homology"/>
<dbReference type="InterPro" id="IPR000158">
    <property type="entry name" value="Cell_div_FtsZ"/>
</dbReference>
<dbReference type="Gene3D" id="3.40.50.1440">
    <property type="entry name" value="Tubulin/FtsZ, GTPase domain"/>
    <property type="match status" value="1"/>
</dbReference>
<dbReference type="GO" id="GO:0043093">
    <property type="term" value="P:FtsZ-dependent cytokinesis"/>
    <property type="evidence" value="ECO:0007669"/>
    <property type="project" value="UniProtKB-UniRule"/>
</dbReference>
<evidence type="ECO:0000256" key="3">
    <source>
        <dbReference type="ARBA" id="ARBA00023134"/>
    </source>
</evidence>
<dbReference type="CDD" id="cd02201">
    <property type="entry name" value="FtsZ_type1"/>
    <property type="match status" value="1"/>
</dbReference>
<keyword evidence="2 4" id="KW-0547">Nucleotide-binding</keyword>
<dbReference type="HAMAP" id="MF_00909">
    <property type="entry name" value="FtsZ"/>
    <property type="match status" value="1"/>
</dbReference>
<comment type="subunit">
    <text evidence="4">Homodimer. Polymerizes to form a dynamic ring structure in a strictly GTP-dependent manner. Interacts directly with several other division proteins.</text>
</comment>